<evidence type="ECO:0000259" key="1">
    <source>
        <dbReference type="Pfam" id="PF01261"/>
    </source>
</evidence>
<keyword evidence="2" id="KW-0413">Isomerase</keyword>
<organism evidence="2 3">
    <name type="scientific">Aeromicrobium choanae</name>
    <dbReference type="NCBI Taxonomy" id="1736691"/>
    <lineage>
        <taxon>Bacteria</taxon>
        <taxon>Bacillati</taxon>
        <taxon>Actinomycetota</taxon>
        <taxon>Actinomycetes</taxon>
        <taxon>Propionibacteriales</taxon>
        <taxon>Nocardioidaceae</taxon>
        <taxon>Aeromicrobium</taxon>
    </lineage>
</organism>
<dbReference type="Proteomes" id="UP000191040">
    <property type="component" value="Chromosome I"/>
</dbReference>
<dbReference type="RefSeq" id="WP_078699213.1">
    <property type="nucleotide sequence ID" value="NZ_LT796768.1"/>
</dbReference>
<dbReference type="Pfam" id="PF01261">
    <property type="entry name" value="AP_endonuc_2"/>
    <property type="match status" value="1"/>
</dbReference>
<dbReference type="STRING" id="1736691.SAMN06295964_1098"/>
<proteinExistence type="predicted"/>
<sequence length="262" mass="28615">MRSSQPMVSLSTSSVYPEGTAAGFATAARLGYDGVEVMVGLDDVSADTTAIKALASSHAIPVVSIHAPCLLVTQRVWGTDPWGKLHRSAEMALDVGADTVVVHPPFRWQREYARGFVDGIARLEDEYDVAFAVENMYPWRSGKREFQAYAPGWDPVPFEYENVTVDFSHSATSRIDSMRLIDDLGERLTHIHLADGSGSMKDEHLIPGRGTQGCDKLLGHLADRGFTGHVVVEVNTRKAADRDADLLEALAYARLHLAPTPV</sequence>
<dbReference type="AlphaFoldDB" id="A0A1T4YVL4"/>
<dbReference type="OrthoDB" id="3248123at2"/>
<dbReference type="GO" id="GO:0016853">
    <property type="term" value="F:isomerase activity"/>
    <property type="evidence" value="ECO:0007669"/>
    <property type="project" value="UniProtKB-KW"/>
</dbReference>
<dbReference type="PANTHER" id="PTHR12110">
    <property type="entry name" value="HYDROXYPYRUVATE ISOMERASE"/>
    <property type="match status" value="1"/>
</dbReference>
<accession>A0A1T4YVL4</accession>
<evidence type="ECO:0000313" key="2">
    <source>
        <dbReference type="EMBL" id="SKB05810.1"/>
    </source>
</evidence>
<dbReference type="EMBL" id="LT796768">
    <property type="protein sequence ID" value="SKB05810.1"/>
    <property type="molecule type" value="Genomic_DNA"/>
</dbReference>
<dbReference type="InterPro" id="IPR036237">
    <property type="entry name" value="Xyl_isomerase-like_sf"/>
</dbReference>
<name>A0A1T4YVL4_9ACTN</name>
<keyword evidence="3" id="KW-1185">Reference proteome</keyword>
<dbReference type="InterPro" id="IPR050312">
    <property type="entry name" value="IolE/XylAMocC-like"/>
</dbReference>
<dbReference type="SUPFAM" id="SSF51658">
    <property type="entry name" value="Xylose isomerase-like"/>
    <property type="match status" value="1"/>
</dbReference>
<reference evidence="3" key="1">
    <citation type="submission" date="2017-02" db="EMBL/GenBank/DDBJ databases">
        <authorList>
            <person name="Varghese N."/>
            <person name="Submissions S."/>
        </authorList>
    </citation>
    <scope>NUCLEOTIDE SEQUENCE [LARGE SCALE GENOMIC DNA]</scope>
    <source>
        <strain evidence="3">9H-4</strain>
    </source>
</reference>
<protein>
    <submittedName>
        <fullName evidence="2">Sugar phosphate isomerase/epimerase</fullName>
    </submittedName>
</protein>
<dbReference type="PANTHER" id="PTHR12110:SF47">
    <property type="match status" value="1"/>
</dbReference>
<dbReference type="InterPro" id="IPR013022">
    <property type="entry name" value="Xyl_isomerase-like_TIM-brl"/>
</dbReference>
<gene>
    <name evidence="2" type="ORF">SAMN06295964_1098</name>
</gene>
<feature type="domain" description="Xylose isomerase-like TIM barrel" evidence="1">
    <location>
        <begin position="24"/>
        <end position="251"/>
    </location>
</feature>
<evidence type="ECO:0000313" key="3">
    <source>
        <dbReference type="Proteomes" id="UP000191040"/>
    </source>
</evidence>
<dbReference type="Gene3D" id="3.20.20.150">
    <property type="entry name" value="Divalent-metal-dependent TIM barrel enzymes"/>
    <property type="match status" value="1"/>
</dbReference>